<accession>A0A4Z2I145</accession>
<keyword evidence="1" id="KW-0732">Signal</keyword>
<proteinExistence type="predicted"/>
<feature type="chain" id="PRO_5021293143" evidence="1">
    <location>
        <begin position="22"/>
        <end position="240"/>
    </location>
</feature>
<protein>
    <submittedName>
        <fullName evidence="2">Uncharacterized protein</fullName>
    </submittedName>
</protein>
<evidence type="ECO:0000313" key="2">
    <source>
        <dbReference type="EMBL" id="TNN71819.1"/>
    </source>
</evidence>
<evidence type="ECO:0000256" key="1">
    <source>
        <dbReference type="SAM" id="SignalP"/>
    </source>
</evidence>
<comment type="caution">
    <text evidence="2">The sequence shown here is derived from an EMBL/GenBank/DDBJ whole genome shotgun (WGS) entry which is preliminary data.</text>
</comment>
<evidence type="ECO:0000313" key="3">
    <source>
        <dbReference type="Proteomes" id="UP000314294"/>
    </source>
</evidence>
<keyword evidence="3" id="KW-1185">Reference proteome</keyword>
<name>A0A4Z2I145_9TELE</name>
<sequence length="240" mass="26549">MITFLSNLGLMSVMVTGPGSAVWLAEISILEVSSSMCCLSAMTFDQQASAKDTSSLTLECVLSFTYCTRLNHTLKERKQISKPVNKTIDQQRSQGFKHLRPLSVSNQQNLENVKAWARAAEALKRTGMGSECCWENPVSEAALLAGTGQKVCDQDETQFQGGRVKVGLEEEQEPITAQGIEQGLLPTGPTYLISIDSVHFLLHGEVGLQHRKKNFDSCIQRAIIWRHCNETENNCWSADV</sequence>
<feature type="signal peptide" evidence="1">
    <location>
        <begin position="1"/>
        <end position="21"/>
    </location>
</feature>
<dbReference type="EMBL" id="SRLO01000145">
    <property type="protein sequence ID" value="TNN71819.1"/>
    <property type="molecule type" value="Genomic_DNA"/>
</dbReference>
<dbReference type="AlphaFoldDB" id="A0A4Z2I145"/>
<dbReference type="Proteomes" id="UP000314294">
    <property type="component" value="Unassembled WGS sequence"/>
</dbReference>
<organism evidence="2 3">
    <name type="scientific">Liparis tanakae</name>
    <name type="common">Tanaka's snailfish</name>
    <dbReference type="NCBI Taxonomy" id="230148"/>
    <lineage>
        <taxon>Eukaryota</taxon>
        <taxon>Metazoa</taxon>
        <taxon>Chordata</taxon>
        <taxon>Craniata</taxon>
        <taxon>Vertebrata</taxon>
        <taxon>Euteleostomi</taxon>
        <taxon>Actinopterygii</taxon>
        <taxon>Neopterygii</taxon>
        <taxon>Teleostei</taxon>
        <taxon>Neoteleostei</taxon>
        <taxon>Acanthomorphata</taxon>
        <taxon>Eupercaria</taxon>
        <taxon>Perciformes</taxon>
        <taxon>Cottioidei</taxon>
        <taxon>Cottales</taxon>
        <taxon>Liparidae</taxon>
        <taxon>Liparis</taxon>
    </lineage>
</organism>
<reference evidence="2 3" key="1">
    <citation type="submission" date="2019-03" db="EMBL/GenBank/DDBJ databases">
        <title>First draft genome of Liparis tanakae, snailfish: a comprehensive survey of snailfish specific genes.</title>
        <authorList>
            <person name="Kim W."/>
            <person name="Song I."/>
            <person name="Jeong J.-H."/>
            <person name="Kim D."/>
            <person name="Kim S."/>
            <person name="Ryu S."/>
            <person name="Song J.Y."/>
            <person name="Lee S.K."/>
        </authorList>
    </citation>
    <scope>NUCLEOTIDE SEQUENCE [LARGE SCALE GENOMIC DNA]</scope>
    <source>
        <tissue evidence="2">Muscle</tissue>
    </source>
</reference>
<gene>
    <name evidence="2" type="ORF">EYF80_017990</name>
</gene>